<evidence type="ECO:0000313" key="1">
    <source>
        <dbReference type="EMBL" id="JAT38690.1"/>
    </source>
</evidence>
<dbReference type="AlphaFoldDB" id="A0A1B6MRX1"/>
<proteinExistence type="predicted"/>
<organism evidence="1">
    <name type="scientific">Graphocephala atropunctata</name>
    <dbReference type="NCBI Taxonomy" id="36148"/>
    <lineage>
        <taxon>Eukaryota</taxon>
        <taxon>Metazoa</taxon>
        <taxon>Ecdysozoa</taxon>
        <taxon>Arthropoda</taxon>
        <taxon>Hexapoda</taxon>
        <taxon>Insecta</taxon>
        <taxon>Pterygota</taxon>
        <taxon>Neoptera</taxon>
        <taxon>Paraneoptera</taxon>
        <taxon>Hemiptera</taxon>
        <taxon>Auchenorrhyncha</taxon>
        <taxon>Membracoidea</taxon>
        <taxon>Cicadellidae</taxon>
        <taxon>Cicadellinae</taxon>
        <taxon>Cicadellini</taxon>
        <taxon>Graphocephala</taxon>
    </lineage>
</organism>
<dbReference type="EMBL" id="GEBQ01001287">
    <property type="protein sequence ID" value="JAT38690.1"/>
    <property type="molecule type" value="Transcribed_RNA"/>
</dbReference>
<accession>A0A1B6MRX1</accession>
<gene>
    <name evidence="1" type="ORF">g.51403</name>
</gene>
<protein>
    <submittedName>
        <fullName evidence="1">Uncharacterized protein</fullName>
    </submittedName>
</protein>
<sequence>PPPPPKWVSGSMPESAAIVITVSGDTLHSLPTPALKKSVLSLSMWPPLLQPPHREGLLVAVALGGHRRYVAVASQFCQVSLGDLGQPPFQHRVGHRSQGQHDAQEVQLEVVAECAMNTECQGQPQVAEEVVVAYSW</sequence>
<feature type="non-terminal residue" evidence="1">
    <location>
        <position position="1"/>
    </location>
</feature>
<reference evidence="1" key="1">
    <citation type="submission" date="2015-11" db="EMBL/GenBank/DDBJ databases">
        <title>De novo transcriptome assembly of four potential Pierce s Disease insect vectors from Arizona vineyards.</title>
        <authorList>
            <person name="Tassone E.E."/>
        </authorList>
    </citation>
    <scope>NUCLEOTIDE SEQUENCE</scope>
</reference>
<feature type="non-terminal residue" evidence="1">
    <location>
        <position position="136"/>
    </location>
</feature>
<name>A0A1B6MRX1_9HEMI</name>